<proteinExistence type="predicted"/>
<sequence>MSTFSLNLKFLFIRIRCRKFSASFLCFLYQPLPHGFT</sequence>
<dbReference type="AlphaFoldDB" id="A0A0S2IS35"/>
<evidence type="ECO:0000313" key="2">
    <source>
        <dbReference type="Proteomes" id="UP000058857"/>
    </source>
</evidence>
<dbReference type="Proteomes" id="UP000058857">
    <property type="component" value="Chromosome 1"/>
</dbReference>
<evidence type="ECO:0000313" key="1">
    <source>
        <dbReference type="EMBL" id="ALO26463.1"/>
    </source>
</evidence>
<name>A0A0S2IS35_LEPBO</name>
<gene>
    <name evidence="1" type="ORF">LBBP_02206</name>
</gene>
<organism evidence="1">
    <name type="scientific">Leptospira borgpetersenii serovar Ballum</name>
    <dbReference type="NCBI Taxonomy" id="280505"/>
    <lineage>
        <taxon>Bacteria</taxon>
        <taxon>Pseudomonadati</taxon>
        <taxon>Spirochaetota</taxon>
        <taxon>Spirochaetia</taxon>
        <taxon>Leptospirales</taxon>
        <taxon>Leptospiraceae</taxon>
        <taxon>Leptospira</taxon>
    </lineage>
</organism>
<reference evidence="1 2" key="1">
    <citation type="journal article" date="2015" name="PLoS Negl. Trop. Dis.">
        <title>Distribution of Plasmids in Distinct Leptospira Pathogenic Species.</title>
        <authorList>
            <person name="Wang Y."/>
            <person name="Zhuang X."/>
            <person name="Zhong Y."/>
            <person name="Zhang C."/>
            <person name="Zhang Y."/>
            <person name="Zeng L."/>
            <person name="Zhu Y."/>
            <person name="He P."/>
            <person name="Dong K."/>
            <person name="Pal U."/>
            <person name="Guo X."/>
            <person name="Qin J."/>
        </authorList>
    </citation>
    <scope>NUCLEOTIDE SEQUENCE [LARGE SCALE GENOMIC DNA]</scope>
    <source>
        <strain evidence="1 2">56604</strain>
    </source>
</reference>
<accession>A0A0S2IS35</accession>
<protein>
    <submittedName>
        <fullName evidence="1">Uncharacterized protein</fullName>
    </submittedName>
</protein>
<dbReference type="EMBL" id="CP012029">
    <property type="protein sequence ID" value="ALO26463.1"/>
    <property type="molecule type" value="Genomic_DNA"/>
</dbReference>
<dbReference type="PATRIC" id="fig|280505.15.peg.2155"/>